<evidence type="ECO:0000256" key="4">
    <source>
        <dbReference type="ARBA" id="ARBA00022833"/>
    </source>
</evidence>
<keyword evidence="1" id="KW-0479">Metal-binding</keyword>
<evidence type="ECO:0000256" key="3">
    <source>
        <dbReference type="ARBA" id="ARBA00022771"/>
    </source>
</evidence>
<dbReference type="EMBL" id="BQXS01011551">
    <property type="protein sequence ID" value="GKT13908.1"/>
    <property type="molecule type" value="Genomic_DNA"/>
</dbReference>
<evidence type="ECO:0000313" key="5">
    <source>
        <dbReference type="EMBL" id="GKT13908.1"/>
    </source>
</evidence>
<dbReference type="SUPFAM" id="SSF54928">
    <property type="entry name" value="RNA-binding domain, RBD"/>
    <property type="match status" value="1"/>
</dbReference>
<dbReference type="Proteomes" id="UP001057375">
    <property type="component" value="Unassembled WGS sequence"/>
</dbReference>
<keyword evidence="4" id="KW-0862">Zinc</keyword>
<dbReference type="InterPro" id="IPR009145">
    <property type="entry name" value="U2AF_small"/>
</dbReference>
<evidence type="ECO:0000256" key="2">
    <source>
        <dbReference type="ARBA" id="ARBA00022737"/>
    </source>
</evidence>
<comment type="caution">
    <text evidence="5">The sequence shown here is derived from an EMBL/GenBank/DDBJ whole genome shotgun (WGS) entry which is preliminary data.</text>
</comment>
<evidence type="ECO:0000256" key="1">
    <source>
        <dbReference type="ARBA" id="ARBA00022723"/>
    </source>
</evidence>
<proteinExistence type="predicted"/>
<keyword evidence="6" id="KW-1185">Reference proteome</keyword>
<name>A0ABQ5JR29_9EUKA</name>
<protein>
    <submittedName>
        <fullName evidence="5">U2 auxiliary factor small subunit like protein</fullName>
    </submittedName>
</protein>
<organism evidence="5 6">
    <name type="scientific">Aduncisulcus paluster</name>
    <dbReference type="NCBI Taxonomy" id="2918883"/>
    <lineage>
        <taxon>Eukaryota</taxon>
        <taxon>Metamonada</taxon>
        <taxon>Carpediemonas-like organisms</taxon>
        <taxon>Aduncisulcus</taxon>
    </lineage>
</organism>
<gene>
    <name evidence="5" type="ORF">ADUPG1_010363</name>
</gene>
<dbReference type="InterPro" id="IPR035979">
    <property type="entry name" value="RBD_domain_sf"/>
</dbReference>
<evidence type="ECO:0000313" key="6">
    <source>
        <dbReference type="Proteomes" id="UP001057375"/>
    </source>
</evidence>
<keyword evidence="2" id="KW-0677">Repeat</keyword>
<sequence>MEKEDIVIDKISDTPEKSCIIVIKHLFPWSESELDAKRLDELNHCFEDAFLEAASYGCVKEMCIVGNSNPELKGNVYIEYETWEEAALALERIAEKNYGAKVVKVYSTDIKSLTAMRCEGFEHKQCEKSETCEKFHVLPPAPGLKKDLLEWCKLRWIAEKDKPIHFP</sequence>
<dbReference type="InterPro" id="IPR012677">
    <property type="entry name" value="Nucleotide-bd_a/b_plait_sf"/>
</dbReference>
<dbReference type="Gene3D" id="3.30.70.330">
    <property type="match status" value="1"/>
</dbReference>
<accession>A0ABQ5JR29</accession>
<dbReference type="PANTHER" id="PTHR12620">
    <property type="entry name" value="U2 SNRNP AUXILIARY FACTOR, SMALL SUBUNIT"/>
    <property type="match status" value="1"/>
</dbReference>
<keyword evidence="3" id="KW-0863">Zinc-finger</keyword>
<reference evidence="5" key="1">
    <citation type="submission" date="2022-03" db="EMBL/GenBank/DDBJ databases">
        <title>Draft genome sequence of Aduncisulcus paluster, a free-living microaerophilic Fornicata.</title>
        <authorList>
            <person name="Yuyama I."/>
            <person name="Kume K."/>
            <person name="Tamura T."/>
            <person name="Inagaki Y."/>
            <person name="Hashimoto T."/>
        </authorList>
    </citation>
    <scope>NUCLEOTIDE SEQUENCE</scope>
    <source>
        <strain evidence="5">NY0171</strain>
    </source>
</reference>